<keyword evidence="4" id="KW-0808">Transferase</keyword>
<dbReference type="Proteomes" id="UP000308199">
    <property type="component" value="Unassembled WGS sequence"/>
</dbReference>
<protein>
    <recommendedName>
        <fullName evidence="3">UDP-N-acetylglucosamine diphosphorylase</fullName>
        <ecNumber evidence="3">2.7.7.23</ecNumber>
    </recommendedName>
</protein>
<dbReference type="PANTHER" id="PTHR11952:SF2">
    <property type="entry name" value="LD24639P"/>
    <property type="match status" value="1"/>
</dbReference>
<keyword evidence="5" id="KW-0548">Nucleotidyltransferase</keyword>
<feature type="compositionally biased region" description="Pro residues" evidence="8">
    <location>
        <begin position="91"/>
        <end position="114"/>
    </location>
</feature>
<accession>A0A4S4KIL6</accession>
<dbReference type="EC" id="2.7.7.23" evidence="3"/>
<dbReference type="Gene3D" id="3.10.20.90">
    <property type="entry name" value="Phosphatidylinositol 3-kinase Catalytic Subunit, Chain A, domain 1"/>
    <property type="match status" value="1"/>
</dbReference>
<dbReference type="AlphaFoldDB" id="A0A4S4KIL6"/>
<evidence type="ECO:0000313" key="10">
    <source>
        <dbReference type="Proteomes" id="UP000308199"/>
    </source>
</evidence>
<proteinExistence type="inferred from homology"/>
<evidence type="ECO:0000256" key="8">
    <source>
        <dbReference type="SAM" id="MobiDB-lite"/>
    </source>
</evidence>
<dbReference type="PANTHER" id="PTHR11952">
    <property type="entry name" value="UDP- GLUCOSE PYROPHOSPHORYLASE"/>
    <property type="match status" value="1"/>
</dbReference>
<dbReference type="OrthoDB" id="532420at2759"/>
<dbReference type="InterPro" id="IPR039741">
    <property type="entry name" value="UDP-sugar_pyrophosphorylase"/>
</dbReference>
<feature type="coiled-coil region" evidence="7">
    <location>
        <begin position="577"/>
        <end position="604"/>
    </location>
</feature>
<keyword evidence="7" id="KW-0175">Coiled coil</keyword>
<dbReference type="GO" id="GO:0003977">
    <property type="term" value="F:UDP-N-acetylglucosamine diphosphorylase activity"/>
    <property type="evidence" value="ECO:0007669"/>
    <property type="project" value="UniProtKB-EC"/>
</dbReference>
<reference evidence="9 10" key="1">
    <citation type="submission" date="2019-02" db="EMBL/GenBank/DDBJ databases">
        <title>Genome sequencing of the rare red list fungi Phellinidium pouzarii.</title>
        <authorList>
            <person name="Buettner E."/>
            <person name="Kellner H."/>
        </authorList>
    </citation>
    <scope>NUCLEOTIDE SEQUENCE [LARGE SCALE GENOMIC DNA]</scope>
    <source>
        <strain evidence="9 10">DSM 108285</strain>
    </source>
</reference>
<evidence type="ECO:0000256" key="6">
    <source>
        <dbReference type="ARBA" id="ARBA00048493"/>
    </source>
</evidence>
<dbReference type="EMBL" id="SGPK01000754">
    <property type="protein sequence ID" value="THG98174.1"/>
    <property type="molecule type" value="Genomic_DNA"/>
</dbReference>
<comment type="pathway">
    <text evidence="1">Nucleotide-sugar biosynthesis; UDP-N-acetyl-alpha-D-glucosamine biosynthesis; UDP-N-acetyl-alpha-D-glucosamine from N-acetyl-alpha-D-glucosamine 1-phosphate: step 1/1.</text>
</comment>
<feature type="coiled-coil region" evidence="7">
    <location>
        <begin position="288"/>
        <end position="315"/>
    </location>
</feature>
<dbReference type="Gene3D" id="3.90.550.10">
    <property type="entry name" value="Spore Coat Polysaccharide Biosynthesis Protein SpsA, Chain A"/>
    <property type="match status" value="1"/>
</dbReference>
<dbReference type="CDD" id="cd04193">
    <property type="entry name" value="UDPGlcNAc_PPase"/>
    <property type="match status" value="1"/>
</dbReference>
<evidence type="ECO:0000256" key="3">
    <source>
        <dbReference type="ARBA" id="ARBA00012457"/>
    </source>
</evidence>
<comment type="catalytic activity">
    <reaction evidence="6">
        <text>N-acetyl-alpha-D-glucosamine 1-phosphate + UTP + H(+) = UDP-N-acetyl-alpha-D-glucosamine + diphosphate</text>
        <dbReference type="Rhea" id="RHEA:13509"/>
        <dbReference type="ChEBI" id="CHEBI:15378"/>
        <dbReference type="ChEBI" id="CHEBI:33019"/>
        <dbReference type="ChEBI" id="CHEBI:46398"/>
        <dbReference type="ChEBI" id="CHEBI:57705"/>
        <dbReference type="ChEBI" id="CHEBI:57776"/>
        <dbReference type="EC" id="2.7.7.23"/>
    </reaction>
</comment>
<dbReference type="InterPro" id="IPR029044">
    <property type="entry name" value="Nucleotide-diphossugar_trans"/>
</dbReference>
<evidence type="ECO:0000256" key="5">
    <source>
        <dbReference type="ARBA" id="ARBA00022695"/>
    </source>
</evidence>
<organism evidence="9 10">
    <name type="scientific">Phellinidium pouzarii</name>
    <dbReference type="NCBI Taxonomy" id="167371"/>
    <lineage>
        <taxon>Eukaryota</taxon>
        <taxon>Fungi</taxon>
        <taxon>Dikarya</taxon>
        <taxon>Basidiomycota</taxon>
        <taxon>Agaricomycotina</taxon>
        <taxon>Agaricomycetes</taxon>
        <taxon>Hymenochaetales</taxon>
        <taxon>Hymenochaetaceae</taxon>
        <taxon>Phellinidium</taxon>
    </lineage>
</organism>
<dbReference type="GO" id="GO:0006048">
    <property type="term" value="P:UDP-N-acetylglucosamine biosynthetic process"/>
    <property type="evidence" value="ECO:0007669"/>
    <property type="project" value="TreeGrafter"/>
</dbReference>
<name>A0A4S4KIL6_9AGAM</name>
<dbReference type="InterPro" id="IPR002618">
    <property type="entry name" value="UDPGP_fam"/>
</dbReference>
<comment type="similarity">
    <text evidence="2">Belongs to the UDPGP type 1 family.</text>
</comment>
<evidence type="ECO:0000313" key="9">
    <source>
        <dbReference type="EMBL" id="THG98174.1"/>
    </source>
</evidence>
<evidence type="ECO:0000256" key="2">
    <source>
        <dbReference type="ARBA" id="ARBA00010401"/>
    </source>
</evidence>
<feature type="region of interest" description="Disordered" evidence="8">
    <location>
        <begin position="61"/>
        <end position="118"/>
    </location>
</feature>
<sequence length="1148" mass="125777">MSSRDWPHVCLTAFDCSYYCAFEVPVSSYLDMLGAKHSQADTANIRLLSRLLCCVRSNPASEHEHHARARPPSLQSPAAPMSTPAALPLRPSKPPPAGPAPPAPGAAPPHPPTSTPAATATTAAPVLVPGPAAANGKAAAAATAAAATNGTSAQKGRKGAKADVPVDPQAMYESLKSKIAALEEELNHADEEELKFTDEAQKSVRGMEDNAVHTKYVELFAEMKRVERDHAKEKQKMAKDKDTASSRKPIRPRPSLKISLAILRRRVHISYDLFKNFLLRKYNTIQDNKKLRDEKQQLLQDVAKGLDEIKQLSMEITRGKDRARQQEIKSRELPDIVVKVVCKYRAELFFKISRKTKLSRLFVAWTERMESTNVNLLRKAGVPIASAASVGTGALPNGNTVMAQKGSSVGGDAASIHSNGSVQSNGGAPNGVPLPPPMSFLYTHQGRSLDPETTVEEAGIEDADEILAVELMDLTGPVPNDLGGFVEARRPKLKKNWTDNPRERVPVFLTAKTCLETRYFTEPEEQWRKSLTATKERLKLVLRQYELRERHFECFIRSKELELLLAKYRESEQRQLVEFERHRIDKLEEDNHQVRKELEEVQSGQTQLIEKLLQCCKEPNAERTQRLFTSLREELEKRAQHCSTMSSSRYETIKARYEAAQQAHVFTFWDTLSAAKQAALLDQLDSLDPARVNSIFHDAIAADEAAKHARADDIEPLPADVLDTVANAPEKEEKYRALGLEAIAAGRTAVLLMAGGQGTRLGSSAPKGCYDIGLPSHKSLFQVQAERILRLQTVAAQAAGKKPGDIKIRWYIMTSEPTHDATRAFFGWGTDGVRLDPSKPVNFGLAEDQVVFFKQGVLPCLSNDGKILLENPGKVAVAPDGNGGLYAALRTPLTQKNNNLAASSILSDLTARGTEFVHAYCVDNCLVKVADPVFIGACISHGAECGAKVVPKTHPAESVGVVARRAGHFVVVEYSEITPEQAERRDASGALALRAANIVNHFYTRAFLERTHGMEKDMAHHVARKQIPSVALPSGEQGKTAGLKLEIFVFDVFPFAARFAVLEGARTEEFSPLKNASGAKADTAETSRRDLLAQQRRFLEQAGATLAEGVEIELSPLLTYAGEGLDSVKGKTLTKSGHVETLKDLAAL</sequence>
<evidence type="ECO:0000256" key="1">
    <source>
        <dbReference type="ARBA" id="ARBA00005208"/>
    </source>
</evidence>
<comment type="caution">
    <text evidence="9">The sequence shown here is derived from an EMBL/GenBank/DDBJ whole genome shotgun (WGS) entry which is preliminary data.</text>
</comment>
<keyword evidence="10" id="KW-1185">Reference proteome</keyword>
<dbReference type="Pfam" id="PF01704">
    <property type="entry name" value="UDPGP"/>
    <property type="match status" value="1"/>
</dbReference>
<dbReference type="SUPFAM" id="SSF53448">
    <property type="entry name" value="Nucleotide-diphospho-sugar transferases"/>
    <property type="match status" value="1"/>
</dbReference>
<evidence type="ECO:0000256" key="7">
    <source>
        <dbReference type="SAM" id="Coils"/>
    </source>
</evidence>
<evidence type="ECO:0000256" key="4">
    <source>
        <dbReference type="ARBA" id="ARBA00022679"/>
    </source>
</evidence>
<feature type="compositionally biased region" description="Basic and acidic residues" evidence="8">
    <location>
        <begin position="228"/>
        <end position="245"/>
    </location>
</feature>
<dbReference type="FunFam" id="3.90.550.10:FF:000075">
    <property type="entry name" value="Probable UDP-N-acetylglucosamine pyrophosphorylase"/>
    <property type="match status" value="1"/>
</dbReference>
<feature type="region of interest" description="Disordered" evidence="8">
    <location>
        <begin position="228"/>
        <end position="251"/>
    </location>
</feature>
<gene>
    <name evidence="9" type="ORF">EW145_g7474</name>
</gene>